<evidence type="ECO:0000313" key="2">
    <source>
        <dbReference type="Proteomes" id="UP000178485"/>
    </source>
</evidence>
<dbReference type="KEGG" id="pmuc:ING2E5A_2323"/>
<accession>A0A1G4G9G1</accession>
<dbReference type="Proteomes" id="UP000178485">
    <property type="component" value="Chromosome i"/>
</dbReference>
<name>A0A1G4G9G1_9BACT</name>
<gene>
    <name evidence="1" type="ORF">ING2E5A_2323</name>
</gene>
<reference evidence="1 2" key="1">
    <citation type="submission" date="2016-08" db="EMBL/GenBank/DDBJ databases">
        <authorList>
            <person name="Seilhamer J.J."/>
        </authorList>
    </citation>
    <scope>NUCLEOTIDE SEQUENCE [LARGE SCALE GENOMIC DNA]</scope>
    <source>
        <strain evidence="1">ING2-E5A</strain>
    </source>
</reference>
<dbReference type="EMBL" id="LT608328">
    <property type="protein sequence ID" value="SCM59131.1"/>
    <property type="molecule type" value="Genomic_DNA"/>
</dbReference>
<dbReference type="AlphaFoldDB" id="A0A1G4G9G1"/>
<evidence type="ECO:0000313" key="1">
    <source>
        <dbReference type="EMBL" id="SCM59131.1"/>
    </source>
</evidence>
<sequence length="286" mass="32885">MEFVDILLKRIEGENELKKPVNALICFSKVTTGKALGALISRMARFRPDKSSVTLLNLIDKEQARDIEDENRYKTELFSGIIPSAEANRLSIRTFVKESENYVEEILRTAEEYDCNLVLLGIGSSLFNPALWHKYLQLKESSSMSELDFSSLLARNRLSIGIFLDNNYRDGNRIFVPLLYQEDAYVFPYLYQLAKNPDVTVTIWDAIGLMESDPKFQKLFQFIVKKTDGEVKLWDNNKKIELDFIQQQDLMIIGFNGWEKLIGSPLSWTSHLPSVLIIKDSKQALK</sequence>
<dbReference type="STRING" id="1642646.ING2E5A_2323"/>
<evidence type="ECO:0008006" key="3">
    <source>
        <dbReference type="Google" id="ProtNLM"/>
    </source>
</evidence>
<protein>
    <recommendedName>
        <fullName evidence="3">UspA domain-containing protein</fullName>
    </recommendedName>
</protein>
<organism evidence="1 2">
    <name type="scientific">Petrimonas mucosa</name>
    <dbReference type="NCBI Taxonomy" id="1642646"/>
    <lineage>
        <taxon>Bacteria</taxon>
        <taxon>Pseudomonadati</taxon>
        <taxon>Bacteroidota</taxon>
        <taxon>Bacteroidia</taxon>
        <taxon>Bacteroidales</taxon>
        <taxon>Dysgonomonadaceae</taxon>
        <taxon>Petrimonas</taxon>
    </lineage>
</organism>
<dbReference type="RefSeq" id="WP_071137462.1">
    <property type="nucleotide sequence ID" value="NZ_DUQN01000013.1"/>
</dbReference>
<proteinExistence type="predicted"/>
<keyword evidence="2" id="KW-1185">Reference proteome</keyword>